<keyword evidence="1" id="KW-0812">Transmembrane</keyword>
<dbReference type="Pfam" id="PF01757">
    <property type="entry name" value="Acyl_transf_3"/>
    <property type="match status" value="1"/>
</dbReference>
<dbReference type="Proteomes" id="UP000235672">
    <property type="component" value="Unassembled WGS sequence"/>
</dbReference>
<evidence type="ECO:0000259" key="2">
    <source>
        <dbReference type="Pfam" id="PF01757"/>
    </source>
</evidence>
<dbReference type="PANTHER" id="PTHR23028">
    <property type="entry name" value="ACETYLTRANSFERASE"/>
    <property type="match status" value="1"/>
</dbReference>
<keyword evidence="1" id="KW-1133">Transmembrane helix</keyword>
<dbReference type="STRING" id="1745343.A0A2J6QPM5"/>
<feature type="transmembrane region" description="Helical" evidence="1">
    <location>
        <begin position="262"/>
        <end position="288"/>
    </location>
</feature>
<keyword evidence="1" id="KW-0472">Membrane</keyword>
<dbReference type="EMBL" id="KZ613464">
    <property type="protein sequence ID" value="PMD28208.1"/>
    <property type="molecule type" value="Genomic_DNA"/>
</dbReference>
<feature type="domain" description="Acyltransferase 3" evidence="2">
    <location>
        <begin position="62"/>
        <end position="438"/>
    </location>
</feature>
<dbReference type="InterPro" id="IPR002656">
    <property type="entry name" value="Acyl_transf_3_dom"/>
</dbReference>
<organism evidence="3 4">
    <name type="scientific">Hyaloscypha hepaticicola</name>
    <dbReference type="NCBI Taxonomy" id="2082293"/>
    <lineage>
        <taxon>Eukaryota</taxon>
        <taxon>Fungi</taxon>
        <taxon>Dikarya</taxon>
        <taxon>Ascomycota</taxon>
        <taxon>Pezizomycotina</taxon>
        <taxon>Leotiomycetes</taxon>
        <taxon>Helotiales</taxon>
        <taxon>Hyaloscyphaceae</taxon>
        <taxon>Hyaloscypha</taxon>
    </lineage>
</organism>
<proteinExistence type="predicted"/>
<name>A0A2J6QPM5_9HELO</name>
<dbReference type="GO" id="GO:0016747">
    <property type="term" value="F:acyltransferase activity, transferring groups other than amino-acyl groups"/>
    <property type="evidence" value="ECO:0007669"/>
    <property type="project" value="InterPro"/>
</dbReference>
<feature type="transmembrane region" description="Helical" evidence="1">
    <location>
        <begin position="395"/>
        <end position="420"/>
    </location>
</feature>
<dbReference type="InterPro" id="IPR050879">
    <property type="entry name" value="Acyltransferase_3"/>
</dbReference>
<protein>
    <recommendedName>
        <fullName evidence="2">Acyltransferase 3 domain-containing protein</fullName>
    </recommendedName>
</protein>
<feature type="transmembrane region" description="Helical" evidence="1">
    <location>
        <begin position="66"/>
        <end position="85"/>
    </location>
</feature>
<feature type="transmembrane region" description="Helical" evidence="1">
    <location>
        <begin position="358"/>
        <end position="375"/>
    </location>
</feature>
<sequence>MGPGQEKEECIDLEALVRSDHGFTADSNVQWQPFNPTSQEPTLFHKLLSYPPKGSLKLRSTSWLDGVRGIASLEVYLFHTMGVWVTLYPAFHSSPEQTSPLQFPLIRTIFVSGPAAVSLFFAISGYVLTQSSLRSIRERSPEKVYAAVSSSMFRRGFRLYLPPICLTFCEMVATRFKIGPPLNFTFVPEENCALQFLDWLAETNRFVNPFYNFSRAVQGVTTYTKYDAVIWTIPLEFYGSFVCYILLLLLTRVPAHYLRMCTVAAISLLSMLLGSWHFSCFTAGMLLADYNLHQETTTSTSPPGPKHTMLWAAVFAFAFYTAGLPTFALSDANLKPMPGFETMRSLTPMWLRLEDHAWFMWSISGICLLSSISQLPRLKGLFETNFCQYLGKISFSLYLIHEFCIVLFGLKIQGFLMQLVGVESHANNALQYWFVCGVWYGIFTLLMFALAARVEKWVDMPSVRFARWLEEKVLKSIPLVLHRQIIE</sequence>
<gene>
    <name evidence="3" type="ORF">NA56DRAFT_559938</name>
</gene>
<feature type="transmembrane region" description="Helical" evidence="1">
    <location>
        <begin position="228"/>
        <end position="250"/>
    </location>
</feature>
<dbReference type="AlphaFoldDB" id="A0A2J6QPM5"/>
<dbReference type="PANTHER" id="PTHR23028:SF134">
    <property type="entry name" value="PUTATIVE (AFU_ORTHOLOGUE AFUA_4G08520)-RELATED"/>
    <property type="match status" value="1"/>
</dbReference>
<dbReference type="OrthoDB" id="5819582at2759"/>
<evidence type="ECO:0000313" key="3">
    <source>
        <dbReference type="EMBL" id="PMD28208.1"/>
    </source>
</evidence>
<evidence type="ECO:0000256" key="1">
    <source>
        <dbReference type="SAM" id="Phobius"/>
    </source>
</evidence>
<reference evidence="3 4" key="1">
    <citation type="submission" date="2016-05" db="EMBL/GenBank/DDBJ databases">
        <title>A degradative enzymes factory behind the ericoid mycorrhizal symbiosis.</title>
        <authorList>
            <consortium name="DOE Joint Genome Institute"/>
            <person name="Martino E."/>
            <person name="Morin E."/>
            <person name="Grelet G."/>
            <person name="Kuo A."/>
            <person name="Kohler A."/>
            <person name="Daghino S."/>
            <person name="Barry K."/>
            <person name="Choi C."/>
            <person name="Cichocki N."/>
            <person name="Clum A."/>
            <person name="Copeland A."/>
            <person name="Hainaut M."/>
            <person name="Haridas S."/>
            <person name="Labutti K."/>
            <person name="Lindquist E."/>
            <person name="Lipzen A."/>
            <person name="Khouja H.-R."/>
            <person name="Murat C."/>
            <person name="Ohm R."/>
            <person name="Olson A."/>
            <person name="Spatafora J."/>
            <person name="Veneault-Fourrey C."/>
            <person name="Henrissat B."/>
            <person name="Grigoriev I."/>
            <person name="Martin F."/>
            <person name="Perotto S."/>
        </authorList>
    </citation>
    <scope>NUCLEOTIDE SEQUENCE [LARGE SCALE GENOMIC DNA]</scope>
    <source>
        <strain evidence="3 4">UAMH 7357</strain>
    </source>
</reference>
<accession>A0A2J6QPM5</accession>
<feature type="transmembrane region" description="Helical" evidence="1">
    <location>
        <begin position="105"/>
        <end position="129"/>
    </location>
</feature>
<feature type="transmembrane region" description="Helical" evidence="1">
    <location>
        <begin position="432"/>
        <end position="452"/>
    </location>
</feature>
<feature type="transmembrane region" description="Helical" evidence="1">
    <location>
        <begin position="308"/>
        <end position="329"/>
    </location>
</feature>
<keyword evidence="4" id="KW-1185">Reference proteome</keyword>
<evidence type="ECO:0000313" key="4">
    <source>
        <dbReference type="Proteomes" id="UP000235672"/>
    </source>
</evidence>